<reference evidence="2 3" key="1">
    <citation type="submission" date="2019-11" db="EMBL/GenBank/DDBJ databases">
        <title>Comparison of genomes from free-living endosymbiotic cyanobacteria isolated from Azolla.</title>
        <authorList>
            <person name="Thiel T."/>
            <person name="Pratte B."/>
        </authorList>
    </citation>
    <scope>NUCLEOTIDE SEQUENCE [LARGE SCALE GENOMIC DNA]</scope>
    <source>
        <strain evidence="2 3">N2B</strain>
    </source>
</reference>
<evidence type="ECO:0000259" key="1">
    <source>
        <dbReference type="Pfam" id="PF01494"/>
    </source>
</evidence>
<dbReference type="GO" id="GO:0004497">
    <property type="term" value="F:monooxygenase activity"/>
    <property type="evidence" value="ECO:0007669"/>
    <property type="project" value="UniProtKB-KW"/>
</dbReference>
<dbReference type="EMBL" id="JACKZP010000009">
    <property type="protein sequence ID" value="MBC1301115.1"/>
    <property type="molecule type" value="Genomic_DNA"/>
</dbReference>
<evidence type="ECO:0000313" key="2">
    <source>
        <dbReference type="EMBL" id="MBC1301115.1"/>
    </source>
</evidence>
<feature type="domain" description="FAD-binding" evidence="1">
    <location>
        <begin position="14"/>
        <end position="352"/>
    </location>
</feature>
<dbReference type="Pfam" id="PF01494">
    <property type="entry name" value="FAD_binding_3"/>
    <property type="match status" value="1"/>
</dbReference>
<dbReference type="Gene3D" id="3.50.50.60">
    <property type="entry name" value="FAD/NAD(P)-binding domain"/>
    <property type="match status" value="1"/>
</dbReference>
<keyword evidence="3" id="KW-1185">Reference proteome</keyword>
<evidence type="ECO:0000313" key="3">
    <source>
        <dbReference type="Proteomes" id="UP000570851"/>
    </source>
</evidence>
<dbReference type="Proteomes" id="UP000570851">
    <property type="component" value="Unassembled WGS sequence"/>
</dbReference>
<dbReference type="RefSeq" id="WP_011318627.1">
    <property type="nucleotide sequence ID" value="NZ_JACKZP010000009.1"/>
</dbReference>
<keyword evidence="2" id="KW-0560">Oxidoreductase</keyword>
<dbReference type="InterPro" id="IPR036188">
    <property type="entry name" value="FAD/NAD-bd_sf"/>
</dbReference>
<dbReference type="InterPro" id="IPR002938">
    <property type="entry name" value="FAD-bd"/>
</dbReference>
<dbReference type="SUPFAM" id="SSF51905">
    <property type="entry name" value="FAD/NAD(P)-binding domain"/>
    <property type="match status" value="1"/>
</dbReference>
<accession>A0ABR6S3Y2</accession>
<dbReference type="PRINTS" id="PR00420">
    <property type="entry name" value="RNGMNOXGNASE"/>
</dbReference>
<proteinExistence type="predicted"/>
<sequence>MNVSNIDKIENHQTRAIVIGSGIAGLVTAQVLTKHFDQVTVIERDRHPETPAARQGVPQSHQSHVLLTQGQLILEQLFPGLKDELADKGSPLTDWTADCPLLLLGRWSPRFPSGITTRACSRNLLESVLRQRLTHNDSVKFLEKTQVTSLLGNENNTAVTGVQIKDASGSKAELQAQLVVDASGRSSKTPEWLQSLGYEKPKETVINSFLGYATRLYESLSSDAVNCKALYVMPQAPNHSRGATLYQVEGDRWMVSLIGVGRDYPPTDEAGFLEFTQSLVSPVVYEAIKHGQPISPIYGYQRTENRWCHYEQLTKLPENFVVLGDAVCAFNPVYGQGMTVATIGALTLDKCLGQQNQWRSHKNLTGLARRFQKQLAKINEVPWMMATSDDFRWSTTEGGKPSLITRLMHWYLDQVMQTASENPQVYQVFIEVIHFLKPPTAFFHPSVLAQVLFRPKNQVKIFDTPEMVS</sequence>
<protein>
    <submittedName>
        <fullName evidence="2">FAD-dependent monooxygenase</fullName>
    </submittedName>
</protein>
<name>A0ABR6S3Y2_ANAVA</name>
<organism evidence="2 3">
    <name type="scientific">Trichormus variabilis N2B</name>
    <dbReference type="NCBI Taxonomy" id="2681315"/>
    <lineage>
        <taxon>Bacteria</taxon>
        <taxon>Bacillati</taxon>
        <taxon>Cyanobacteriota</taxon>
        <taxon>Cyanophyceae</taxon>
        <taxon>Nostocales</taxon>
        <taxon>Nostocaceae</taxon>
        <taxon>Trichormus</taxon>
    </lineage>
</organism>
<dbReference type="PANTHER" id="PTHR43422">
    <property type="entry name" value="THIAMINE THIAZOLE SYNTHASE"/>
    <property type="match status" value="1"/>
</dbReference>
<keyword evidence="2" id="KW-0503">Monooxygenase</keyword>
<gene>
    <name evidence="2" type="ORF">GNE12_04210</name>
</gene>
<dbReference type="PANTHER" id="PTHR43422:SF3">
    <property type="entry name" value="THIAMINE THIAZOLE SYNTHASE"/>
    <property type="match status" value="1"/>
</dbReference>
<dbReference type="GeneID" id="58724496"/>
<comment type="caution">
    <text evidence="2">The sequence shown here is derived from an EMBL/GenBank/DDBJ whole genome shotgun (WGS) entry which is preliminary data.</text>
</comment>